<feature type="region of interest" description="Disordered" evidence="1">
    <location>
        <begin position="1"/>
        <end position="26"/>
    </location>
</feature>
<gene>
    <name evidence="3" type="ORF">LJ751_03480</name>
</gene>
<feature type="region of interest" description="Disordered" evidence="1">
    <location>
        <begin position="180"/>
        <end position="243"/>
    </location>
</feature>
<keyword evidence="2" id="KW-1133">Transmembrane helix</keyword>
<organism evidence="3 4">
    <name type="scientific">Arthrobacter gengyunqii</name>
    <dbReference type="NCBI Taxonomy" id="2886940"/>
    <lineage>
        <taxon>Bacteria</taxon>
        <taxon>Bacillati</taxon>
        <taxon>Actinomycetota</taxon>
        <taxon>Actinomycetes</taxon>
        <taxon>Micrococcales</taxon>
        <taxon>Micrococcaceae</taxon>
        <taxon>Arthrobacter</taxon>
    </lineage>
</organism>
<feature type="compositionally biased region" description="Polar residues" evidence="1">
    <location>
        <begin position="1"/>
        <end position="23"/>
    </location>
</feature>
<keyword evidence="2" id="KW-0812">Transmembrane</keyword>
<protein>
    <submittedName>
        <fullName evidence="3">Uncharacterized protein</fullName>
    </submittedName>
</protein>
<dbReference type="Proteomes" id="UP001139264">
    <property type="component" value="Unassembled WGS sequence"/>
</dbReference>
<feature type="transmembrane region" description="Helical" evidence="2">
    <location>
        <begin position="107"/>
        <end position="129"/>
    </location>
</feature>
<feature type="transmembrane region" description="Helical" evidence="2">
    <location>
        <begin position="135"/>
        <end position="156"/>
    </location>
</feature>
<evidence type="ECO:0000256" key="1">
    <source>
        <dbReference type="SAM" id="MobiDB-lite"/>
    </source>
</evidence>
<name>A0A9X1LZU3_9MICC</name>
<reference evidence="3" key="1">
    <citation type="submission" date="2021-10" db="EMBL/GenBank/DDBJ databases">
        <title>Novel species in genus Arthrobacter.</title>
        <authorList>
            <person name="Liu Y."/>
        </authorList>
    </citation>
    <scope>NUCLEOTIDE SEQUENCE</scope>
    <source>
        <strain evidence="3">Zg-Y809</strain>
    </source>
</reference>
<evidence type="ECO:0000313" key="3">
    <source>
        <dbReference type="EMBL" id="MCC3268426.1"/>
    </source>
</evidence>
<comment type="caution">
    <text evidence="3">The sequence shown here is derived from an EMBL/GenBank/DDBJ whole genome shotgun (WGS) entry which is preliminary data.</text>
</comment>
<dbReference type="AlphaFoldDB" id="A0A9X1LZU3"/>
<dbReference type="EMBL" id="JAJFZP010000004">
    <property type="protein sequence ID" value="MCC3268426.1"/>
    <property type="molecule type" value="Genomic_DNA"/>
</dbReference>
<feature type="compositionally biased region" description="Low complexity" evidence="1">
    <location>
        <begin position="309"/>
        <end position="318"/>
    </location>
</feature>
<feature type="transmembrane region" description="Helical" evidence="2">
    <location>
        <begin position="77"/>
        <end position="95"/>
    </location>
</feature>
<evidence type="ECO:0000313" key="4">
    <source>
        <dbReference type="Proteomes" id="UP001139264"/>
    </source>
</evidence>
<dbReference type="RefSeq" id="WP_227906960.1">
    <property type="nucleotide sequence ID" value="NZ_CP095461.1"/>
</dbReference>
<feature type="transmembrane region" description="Helical" evidence="2">
    <location>
        <begin position="44"/>
        <end position="65"/>
    </location>
</feature>
<evidence type="ECO:0000256" key="2">
    <source>
        <dbReference type="SAM" id="Phobius"/>
    </source>
</evidence>
<feature type="region of interest" description="Disordered" evidence="1">
    <location>
        <begin position="263"/>
        <end position="322"/>
    </location>
</feature>
<sequence>MNQPPVENDARTATETPAPSESHSAGKDNVRTAVLGPFGLRDTVVGGSVLLMLIGSLLPWSLVFGLEANLWSPVTPLFFLGIGIILPLLVAGLFAARRMAPELKYRVGSLSVDQFGSVVAVLAVAFFFLQLVNVFTIGTMLTFIGALGLVAATTLAPHIPPFSREFSERPAEPAHVMARDAVRLRRRPARPAPADSSAPGASHDAKPAESRLSGMGKGMGKLAPTGLFGRKTDDGVPADADAPAVNGIPADAATGATAAAPAAPAGQAVRSEPAATEGARVQGAGSESVREQSGADKVPSPAPSPSPAPAAAAAPAPARSNEDDLAATTVNPVVSAKQSEAEPATQAAPKVPASSGSDSISATRDESENVVEAFWFAVGTPRQIVDERTGLPLFMFHPGDWELGLEDRGTEFLVQDKRTGRIGVLRDLSNIERVGEDSGE</sequence>
<keyword evidence="2" id="KW-0472">Membrane</keyword>
<proteinExistence type="predicted"/>
<feature type="compositionally biased region" description="Low complexity" evidence="1">
    <location>
        <begin position="192"/>
        <end position="202"/>
    </location>
</feature>
<accession>A0A9X1LZU3</accession>
<feature type="region of interest" description="Disordered" evidence="1">
    <location>
        <begin position="336"/>
        <end position="364"/>
    </location>
</feature>